<proteinExistence type="predicted"/>
<dbReference type="AlphaFoldDB" id="A0A8S9KIM3"/>
<gene>
    <name evidence="2" type="ORF">F2Q70_00043524</name>
</gene>
<feature type="compositionally biased region" description="Basic and acidic residues" evidence="1">
    <location>
        <begin position="102"/>
        <end position="119"/>
    </location>
</feature>
<comment type="caution">
    <text evidence="2">The sequence shown here is derived from an EMBL/GenBank/DDBJ whole genome shotgun (WGS) entry which is preliminary data.</text>
</comment>
<accession>A0A8S9KIM3</accession>
<evidence type="ECO:0000313" key="2">
    <source>
        <dbReference type="EMBL" id="KAF2593771.1"/>
    </source>
</evidence>
<organism evidence="2">
    <name type="scientific">Brassica cretica</name>
    <name type="common">Mustard</name>
    <dbReference type="NCBI Taxonomy" id="69181"/>
    <lineage>
        <taxon>Eukaryota</taxon>
        <taxon>Viridiplantae</taxon>
        <taxon>Streptophyta</taxon>
        <taxon>Embryophyta</taxon>
        <taxon>Tracheophyta</taxon>
        <taxon>Spermatophyta</taxon>
        <taxon>Magnoliopsida</taxon>
        <taxon>eudicotyledons</taxon>
        <taxon>Gunneridae</taxon>
        <taxon>Pentapetalae</taxon>
        <taxon>rosids</taxon>
        <taxon>malvids</taxon>
        <taxon>Brassicales</taxon>
        <taxon>Brassicaceae</taxon>
        <taxon>Brassiceae</taxon>
        <taxon>Brassica</taxon>
    </lineage>
</organism>
<protein>
    <submittedName>
        <fullName evidence="2">Uncharacterized protein</fullName>
    </submittedName>
</protein>
<feature type="region of interest" description="Disordered" evidence="1">
    <location>
        <begin position="98"/>
        <end position="136"/>
    </location>
</feature>
<sequence>MKGIMEDCMCVPKPAAVRVHVFTDRYSQDKAYTIILEIRSVYWYVRWCLLRCGLDGQVANLRLRHGMLTLLEETRFSLAGYDEYWLFDEGPHEKKKRQLRSLNERRMEETERRDGFNRDDMEEFNEAWSTEGLSPE</sequence>
<feature type="compositionally biased region" description="Polar residues" evidence="1">
    <location>
        <begin position="127"/>
        <end position="136"/>
    </location>
</feature>
<reference evidence="2" key="1">
    <citation type="submission" date="2019-12" db="EMBL/GenBank/DDBJ databases">
        <title>Genome sequencing and annotation of Brassica cretica.</title>
        <authorList>
            <person name="Studholme D.J."/>
            <person name="Sarris P.F."/>
        </authorList>
    </citation>
    <scope>NUCLEOTIDE SEQUENCE</scope>
    <source>
        <strain evidence="2">PFS-102/07</strain>
        <tissue evidence="2">Leaf</tissue>
    </source>
</reference>
<name>A0A8S9KIM3_BRACR</name>
<dbReference type="EMBL" id="QGKY02000164">
    <property type="protein sequence ID" value="KAF2593771.1"/>
    <property type="molecule type" value="Genomic_DNA"/>
</dbReference>
<evidence type="ECO:0000256" key="1">
    <source>
        <dbReference type="SAM" id="MobiDB-lite"/>
    </source>
</evidence>